<dbReference type="PROSITE" id="PS51125">
    <property type="entry name" value="NHL"/>
    <property type="match status" value="2"/>
</dbReference>
<keyword evidence="1" id="KW-0732">Signal</keyword>
<dbReference type="Gene3D" id="2.120.10.30">
    <property type="entry name" value="TolB, C-terminal domain"/>
    <property type="match status" value="1"/>
</dbReference>
<organism evidence="4">
    <name type="scientific">marine sediment metagenome</name>
    <dbReference type="NCBI Taxonomy" id="412755"/>
    <lineage>
        <taxon>unclassified sequences</taxon>
        <taxon>metagenomes</taxon>
        <taxon>ecological metagenomes</taxon>
    </lineage>
</organism>
<dbReference type="CDD" id="cd14958">
    <property type="entry name" value="NHL_PAL_like"/>
    <property type="match status" value="1"/>
</dbReference>
<sequence>TIGKDIIFFRPHGAYIGPDDSLYLTDDDGHVVRKFSSSGKLLLTLGSQGEPSDSGCVNRDYKTIKRGAPPFNYPTNIAISSIGDIFVSDGYGNARIHRFSPNGELILSWGEPGKKPGQFNLPHDIAISNDGRVYVTDRENSRIQVFDQKGNFVTQWKDLNRPCGLHIDKDNNVYVAELGKRVGRFDLDYKEGLPDFPLDVLWSRLSIYDLEGKLITRWGEADFSLPGSFFATHSVCTDSKGDLYVGEVLKTISG</sequence>
<dbReference type="Pfam" id="PF01436">
    <property type="entry name" value="NHL"/>
    <property type="match status" value="1"/>
</dbReference>
<dbReference type="InterPro" id="IPR001258">
    <property type="entry name" value="NHL_repeat"/>
</dbReference>
<keyword evidence="2" id="KW-0677">Repeat</keyword>
<keyword evidence="3" id="KW-0325">Glycoprotein</keyword>
<dbReference type="EMBL" id="BARS01040896">
    <property type="protein sequence ID" value="GAG40421.1"/>
    <property type="molecule type" value="Genomic_DNA"/>
</dbReference>
<dbReference type="SUPFAM" id="SSF63829">
    <property type="entry name" value="Calcium-dependent phosphotriesterase"/>
    <property type="match status" value="1"/>
</dbReference>
<proteinExistence type="predicted"/>
<dbReference type="AlphaFoldDB" id="X0YUV8"/>
<accession>X0YUV8</accession>
<dbReference type="InterPro" id="IPR011042">
    <property type="entry name" value="6-blade_b-propeller_TolB-like"/>
</dbReference>
<protein>
    <recommendedName>
        <fullName evidence="5">6-bladed beta-propeller</fullName>
    </recommendedName>
</protein>
<evidence type="ECO:0008006" key="5">
    <source>
        <dbReference type="Google" id="ProtNLM"/>
    </source>
</evidence>
<gene>
    <name evidence="4" type="ORF">S01H1_62279</name>
</gene>
<reference evidence="4" key="1">
    <citation type="journal article" date="2014" name="Front. Microbiol.">
        <title>High frequency of phylogenetically diverse reductive dehalogenase-homologous genes in deep subseafloor sedimentary metagenomes.</title>
        <authorList>
            <person name="Kawai M."/>
            <person name="Futagami T."/>
            <person name="Toyoda A."/>
            <person name="Takaki Y."/>
            <person name="Nishi S."/>
            <person name="Hori S."/>
            <person name="Arai W."/>
            <person name="Tsubouchi T."/>
            <person name="Morono Y."/>
            <person name="Uchiyama I."/>
            <person name="Ito T."/>
            <person name="Fujiyama A."/>
            <person name="Inagaki F."/>
            <person name="Takami H."/>
        </authorList>
    </citation>
    <scope>NUCLEOTIDE SEQUENCE</scope>
    <source>
        <strain evidence="4">Expedition CK06-06</strain>
    </source>
</reference>
<evidence type="ECO:0000256" key="1">
    <source>
        <dbReference type="ARBA" id="ARBA00022729"/>
    </source>
</evidence>
<evidence type="ECO:0000313" key="4">
    <source>
        <dbReference type="EMBL" id="GAG40421.1"/>
    </source>
</evidence>
<dbReference type="PANTHER" id="PTHR10680">
    <property type="entry name" value="PEPTIDYL-GLYCINE ALPHA-AMIDATING MONOOXYGENASE"/>
    <property type="match status" value="1"/>
</dbReference>
<name>X0YUV8_9ZZZZ</name>
<feature type="non-terminal residue" evidence="4">
    <location>
        <position position="1"/>
    </location>
</feature>
<evidence type="ECO:0000256" key="3">
    <source>
        <dbReference type="ARBA" id="ARBA00023180"/>
    </source>
</evidence>
<evidence type="ECO:0000256" key="2">
    <source>
        <dbReference type="ARBA" id="ARBA00022737"/>
    </source>
</evidence>
<comment type="caution">
    <text evidence="4">The sequence shown here is derived from an EMBL/GenBank/DDBJ whole genome shotgun (WGS) entry which is preliminary data.</text>
</comment>
<dbReference type="PANTHER" id="PTHR10680:SF38">
    <property type="entry name" value="BLL1368 PROTEIN"/>
    <property type="match status" value="1"/>
</dbReference>
<feature type="non-terminal residue" evidence="4">
    <location>
        <position position="254"/>
    </location>
</feature>